<keyword evidence="3" id="KW-0539">Nucleus</keyword>
<evidence type="ECO:0000313" key="9">
    <source>
        <dbReference type="RefSeq" id="XP_029328852.1"/>
    </source>
</evidence>
<dbReference type="RefSeq" id="XP_029328852.1">
    <property type="nucleotide sequence ID" value="XM_029472992.1"/>
</dbReference>
<evidence type="ECO:0000313" key="8">
    <source>
        <dbReference type="RefSeq" id="XP_021009250.1"/>
    </source>
</evidence>
<evidence type="ECO:0000259" key="5">
    <source>
        <dbReference type="SMART" id="SM00389"/>
    </source>
</evidence>
<feature type="domain" description="Homeobox" evidence="5">
    <location>
        <begin position="203"/>
        <end position="264"/>
    </location>
</feature>
<dbReference type="RefSeq" id="XP_021009249.1">
    <property type="nucleotide sequence ID" value="XM_021153590.2"/>
</dbReference>
<dbReference type="RefSeq" id="XP_021009250.1">
    <property type="nucleotide sequence ID" value="XM_021153591.2"/>
</dbReference>
<reference evidence="7 8" key="1">
    <citation type="submission" date="2025-04" db="UniProtKB">
        <authorList>
            <consortium name="RefSeq"/>
        </authorList>
    </citation>
    <scope>IDENTIFICATION</scope>
</reference>
<feature type="compositionally biased region" description="Gly residues" evidence="4">
    <location>
        <begin position="149"/>
        <end position="165"/>
    </location>
</feature>
<keyword evidence="6" id="KW-1185">Reference proteome</keyword>
<keyword evidence="2 7" id="KW-0371">Homeobox</keyword>
<dbReference type="AlphaFoldDB" id="A0A6P7QKG6"/>
<dbReference type="GO" id="GO:0003677">
    <property type="term" value="F:DNA binding"/>
    <property type="evidence" value="ECO:0007669"/>
    <property type="project" value="UniProtKB-KW"/>
</dbReference>
<evidence type="ECO:0000256" key="4">
    <source>
        <dbReference type="SAM" id="MobiDB-lite"/>
    </source>
</evidence>
<name>A0A6P7QKG6_MUSCR</name>
<protein>
    <submittedName>
        <fullName evidence="7 8">Homeobox protein Rhox5 isoform X1</fullName>
    </submittedName>
</protein>
<dbReference type="PANTHER" id="PTHR47465">
    <property type="entry name" value="MCG113260-RELATED-RELATED"/>
    <property type="match status" value="1"/>
</dbReference>
<dbReference type="PANTHER" id="PTHR47465:SF6">
    <property type="entry name" value="HOMEOBOX PROTEIN RHOX5"/>
    <property type="match status" value="1"/>
</dbReference>
<evidence type="ECO:0000313" key="7">
    <source>
        <dbReference type="RefSeq" id="XP_021009249.1"/>
    </source>
</evidence>
<evidence type="ECO:0000256" key="3">
    <source>
        <dbReference type="ARBA" id="ARBA00023242"/>
    </source>
</evidence>
<dbReference type="Proteomes" id="UP000515126">
    <property type="component" value="Chromosome X"/>
</dbReference>
<gene>
    <name evidence="7 8 9" type="primary">LOC110286922</name>
</gene>
<keyword evidence="1 7" id="KW-0238">DNA-binding</keyword>
<dbReference type="SMART" id="SM00389">
    <property type="entry name" value="HOX"/>
    <property type="match status" value="1"/>
</dbReference>
<accession>A0A6P7QKG6</accession>
<feature type="region of interest" description="Disordered" evidence="4">
    <location>
        <begin position="121"/>
        <end position="205"/>
    </location>
</feature>
<evidence type="ECO:0000313" key="6">
    <source>
        <dbReference type="Proteomes" id="UP000515126"/>
    </source>
</evidence>
<dbReference type="InterPro" id="IPR001356">
    <property type="entry name" value="HD"/>
</dbReference>
<proteinExistence type="predicted"/>
<dbReference type="KEGG" id="mcal:110286922"/>
<dbReference type="GeneID" id="110286922"/>
<organism evidence="6 9">
    <name type="scientific">Mus caroli</name>
    <name type="common">Ryukyu mouse</name>
    <name type="synonym">Ricefield mouse</name>
    <dbReference type="NCBI Taxonomy" id="10089"/>
    <lineage>
        <taxon>Eukaryota</taxon>
        <taxon>Metazoa</taxon>
        <taxon>Chordata</taxon>
        <taxon>Craniata</taxon>
        <taxon>Vertebrata</taxon>
        <taxon>Euteleostomi</taxon>
        <taxon>Mammalia</taxon>
        <taxon>Eutheria</taxon>
        <taxon>Euarchontoglires</taxon>
        <taxon>Glires</taxon>
        <taxon>Rodentia</taxon>
        <taxon>Myomorpha</taxon>
        <taxon>Muroidea</taxon>
        <taxon>Muridae</taxon>
        <taxon>Murinae</taxon>
        <taxon>Mus</taxon>
        <taxon>Mus</taxon>
    </lineage>
</organism>
<evidence type="ECO:0000256" key="1">
    <source>
        <dbReference type="ARBA" id="ARBA00023125"/>
    </source>
</evidence>
<sequence length="296" mass="32494">MGQLLGGRNRRVFRVSGGKETQGEETEVAILWREKSQTAISLHSPSSSSPAFPGGQEEAQRIIQGTPGTQAQNLPKHNFIIDPIQGMEAEGSSRKVTRPLCLGVKEDSEEQHDVKAEAFFQAGEGREEKGAQGQPGVRAVETEGEGEELNGGKGHFGPGAPGPVGDGDKDNGTRAGGVEQERNEPVAEGTESQKNGKPGGRQMPLQGSRFAQNRLRELESILQRTNSFDIPREDLDRLMDACVSRVQNWFKIRRAAARRNRRRATPVPEHFRGTFECPACRGVRWGERCPFATPRF</sequence>
<dbReference type="Gene3D" id="1.10.10.60">
    <property type="entry name" value="Homeodomain-like"/>
    <property type="match status" value="1"/>
</dbReference>
<evidence type="ECO:0000256" key="2">
    <source>
        <dbReference type="ARBA" id="ARBA00023155"/>
    </source>
</evidence>